<dbReference type="VEuPathDB" id="MicrosporidiaDB:VCUG_02558"/>
<dbReference type="EMBL" id="GL877478">
    <property type="protein sequence ID" value="ELA45950.1"/>
    <property type="molecule type" value="Genomic_DNA"/>
</dbReference>
<feature type="region of interest" description="Disordered" evidence="1">
    <location>
        <begin position="90"/>
        <end position="109"/>
    </location>
</feature>
<sequence length="109" mass="12583">MMIGREKRRMDALFAKTWSTEKRTLVKLRMRAPAQLNVVDGCDLLSTKTRTYFITVTVSTCRARAVSQNLFAIAPHRCCSIVNRFPDMDVQSQPHLHEREQRREGNSAM</sequence>
<name>L2GS96_VAVCU</name>
<evidence type="ECO:0000313" key="3">
    <source>
        <dbReference type="Proteomes" id="UP000011081"/>
    </source>
</evidence>
<gene>
    <name evidence="2" type="ORF">VCUG_02558</name>
</gene>
<evidence type="ECO:0000256" key="1">
    <source>
        <dbReference type="SAM" id="MobiDB-lite"/>
    </source>
</evidence>
<reference evidence="3" key="1">
    <citation type="submission" date="2011-03" db="EMBL/GenBank/DDBJ databases">
        <title>The genome sequence of Vavraia culicis strain floridensis.</title>
        <authorList>
            <consortium name="The Broad Institute Genome Sequencing Platform"/>
            <person name="Cuomo C."/>
            <person name="Becnel J."/>
            <person name="Sanscrainte N."/>
            <person name="Young S.K."/>
            <person name="Zeng Q."/>
            <person name="Gargeya S."/>
            <person name="Fitzgerald M."/>
            <person name="Haas B."/>
            <person name="Abouelleil A."/>
            <person name="Alvarado L."/>
            <person name="Arachchi H.M."/>
            <person name="Berlin A."/>
            <person name="Chapman S.B."/>
            <person name="Gearin G."/>
            <person name="Goldberg J."/>
            <person name="Griggs A."/>
            <person name="Gujja S."/>
            <person name="Hansen M."/>
            <person name="Heiman D."/>
            <person name="Howarth C."/>
            <person name="Larimer J."/>
            <person name="Lui A."/>
            <person name="MacDonald P.J.P."/>
            <person name="McCowen C."/>
            <person name="Montmayeur A."/>
            <person name="Murphy C."/>
            <person name="Neiman D."/>
            <person name="Pearson M."/>
            <person name="Priest M."/>
            <person name="Roberts A."/>
            <person name="Saif S."/>
            <person name="Shea T."/>
            <person name="Sisk P."/>
            <person name="Stolte C."/>
            <person name="Sykes S."/>
            <person name="Wortman J."/>
            <person name="Nusbaum C."/>
            <person name="Birren B."/>
        </authorList>
    </citation>
    <scope>NUCLEOTIDE SEQUENCE [LARGE SCALE GENOMIC DNA]</scope>
    <source>
        <strain evidence="3">floridensis</strain>
    </source>
</reference>
<dbReference type="HOGENOM" id="CLU_2185961_0_0_1"/>
<dbReference type="InParanoid" id="L2GS96"/>
<dbReference type="GeneID" id="19880419"/>
<accession>L2GS96</accession>
<proteinExistence type="predicted"/>
<dbReference type="Proteomes" id="UP000011081">
    <property type="component" value="Unassembled WGS sequence"/>
</dbReference>
<protein>
    <submittedName>
        <fullName evidence="2">Uncharacterized protein</fullName>
    </submittedName>
</protein>
<organism evidence="2 3">
    <name type="scientific">Vavraia culicis (isolate floridensis)</name>
    <name type="common">Microsporidian parasite</name>
    <dbReference type="NCBI Taxonomy" id="948595"/>
    <lineage>
        <taxon>Eukaryota</taxon>
        <taxon>Fungi</taxon>
        <taxon>Fungi incertae sedis</taxon>
        <taxon>Microsporidia</taxon>
        <taxon>Pleistophoridae</taxon>
        <taxon>Vavraia</taxon>
    </lineage>
</organism>
<dbReference type="RefSeq" id="XP_008075565.1">
    <property type="nucleotide sequence ID" value="XM_008077374.1"/>
</dbReference>
<feature type="compositionally biased region" description="Basic and acidic residues" evidence="1">
    <location>
        <begin position="95"/>
        <end position="109"/>
    </location>
</feature>
<dbReference type="AlphaFoldDB" id="L2GS96"/>
<keyword evidence="3" id="KW-1185">Reference proteome</keyword>
<evidence type="ECO:0000313" key="2">
    <source>
        <dbReference type="EMBL" id="ELA45950.1"/>
    </source>
</evidence>